<evidence type="ECO:0000256" key="3">
    <source>
        <dbReference type="ARBA" id="ARBA00007561"/>
    </source>
</evidence>
<dbReference type="InterPro" id="IPR037724">
    <property type="entry name" value="C2E_Ferlin"/>
</dbReference>
<evidence type="ECO:0000256" key="5">
    <source>
        <dbReference type="ARBA" id="ARBA00022553"/>
    </source>
</evidence>
<feature type="coiled-coil region" evidence="14">
    <location>
        <begin position="732"/>
        <end position="769"/>
    </location>
</feature>
<evidence type="ECO:0000313" key="18">
    <source>
        <dbReference type="Proteomes" id="UP001318040"/>
    </source>
</evidence>
<dbReference type="Gene3D" id="2.60.40.150">
    <property type="entry name" value="C2 domain"/>
    <property type="match status" value="6"/>
</dbReference>
<feature type="region of interest" description="Disordered" evidence="15">
    <location>
        <begin position="2017"/>
        <end position="2038"/>
    </location>
</feature>
<keyword evidence="11 16" id="KW-1133">Transmembrane helix</keyword>
<keyword evidence="10" id="KW-0735">Signal-anchor</keyword>
<dbReference type="Pfam" id="PF08151">
    <property type="entry name" value="FerI"/>
    <property type="match status" value="1"/>
</dbReference>
<dbReference type="PANTHER" id="PTHR12546:SF44">
    <property type="entry name" value="DYSFERLIN"/>
    <property type="match status" value="1"/>
</dbReference>
<dbReference type="GO" id="GO:0005886">
    <property type="term" value="C:plasma membrane"/>
    <property type="evidence" value="ECO:0007669"/>
    <property type="project" value="UniProtKB-SubCell"/>
</dbReference>
<feature type="domain" description="C2" evidence="17">
    <location>
        <begin position="358"/>
        <end position="493"/>
    </location>
</feature>
<keyword evidence="9" id="KW-0106">Calcium</keyword>
<evidence type="ECO:0000256" key="15">
    <source>
        <dbReference type="SAM" id="MobiDB-lite"/>
    </source>
</evidence>
<protein>
    <submittedName>
        <fullName evidence="19">Dysferlin-like isoform X1</fullName>
    </submittedName>
</protein>
<keyword evidence="4" id="KW-1003">Cell membrane</keyword>
<dbReference type="InterPro" id="IPR012968">
    <property type="entry name" value="FerIin_dom"/>
</dbReference>
<dbReference type="FunFam" id="2.60.40.150:FF:000034">
    <property type="entry name" value="otoferlin isoform X2"/>
    <property type="match status" value="1"/>
</dbReference>
<dbReference type="InterPro" id="IPR006614">
    <property type="entry name" value="Peroxin/Ferlin"/>
</dbReference>
<keyword evidence="18" id="KW-1185">Reference proteome</keyword>
<gene>
    <name evidence="19" type="primary">LOC116940442</name>
</gene>
<dbReference type="InterPro" id="IPR035892">
    <property type="entry name" value="C2_domain_sf"/>
</dbReference>
<evidence type="ECO:0000259" key="17">
    <source>
        <dbReference type="PROSITE" id="PS50004"/>
    </source>
</evidence>
<feature type="domain" description="C2" evidence="17">
    <location>
        <begin position="1315"/>
        <end position="1445"/>
    </location>
</feature>
<evidence type="ECO:0000256" key="9">
    <source>
        <dbReference type="ARBA" id="ARBA00022837"/>
    </source>
</evidence>
<dbReference type="InterPro" id="IPR037722">
    <property type="entry name" value="C2C_Ferlin"/>
</dbReference>
<dbReference type="FunFam" id="2.60.40.150:FF:000138">
    <property type="entry name" value="Fer-1-like family member 6"/>
    <property type="match status" value="1"/>
</dbReference>
<evidence type="ECO:0000256" key="13">
    <source>
        <dbReference type="ARBA" id="ARBA00023329"/>
    </source>
</evidence>
<dbReference type="PROSITE" id="PS50004">
    <property type="entry name" value="C2"/>
    <property type="match status" value="7"/>
</dbReference>
<dbReference type="FunFam" id="2.60.40.150:FF:000009">
    <property type="entry name" value="dysferlin isoform X2"/>
    <property type="match status" value="1"/>
</dbReference>
<sequence>MLRLAIRSAANLPNVEWSGRQSDPVASVVFQGVKRKTRVISNDLNPVWNETFEWDLKGATLDPASELHIVIKDHEKIGSNRFLGDAILPLKDLLFAPNFCATHELPLLDMKKQNNGATVNLQVCYLPPPGSTPAPTVRPSAMRSSGPDVGVQIGNDVDDEDEEDDEGEEQQQGPAAGGPAGQGPARVGGTDRPAARAPRRRSTKTPSTRAVSRKPRDFQVRIRVIEARQLPGNNIKPVVKVTVAGQSKRTRIRKGNNPFFDETFFFNFHLSSAELFDELIYFKVLHSHSLRADSEIGTFKLDVGTVYDEPRHTFQRKWLLLCDPEDLSSGAKGYLKVTLLVLGAGDEPPEDRSEAVEEREDIENNLLRPAGVSLRGAFLTLRAYRAEDVPQMDDAVLDTVKQIFGFDSNKKNLVDPYLEVSFAGKTLCTKIIEKNANPEWNQAISLPIRFPSMCERLRITLYDWDRLTHNDAVGTAFLSMSQISCPGGDEPEDEGTGFLPTFGPCFINLYGSPREFTGFPDPYEELNFGKGEGVAYRGRILVELTTKLEDHINNKVEPIPSDDLLRVEKYLRRRRYNLCATFYSATMLREVNEPIQFEVSIGNYGNKYDVTCPPLASTTQYSRAVFDGCSSYYLPWGNIKPVVTLTSYWEDVGHRLEALNILMHTQRRLEVNIGRVRATLQAREPVEAVAVSWLHAIDTLIEDCSQALPEITERPNVTPLDREVWRARSATLALILRSAQRLREEATRVEETLSELDDWLERLTELTREPQNSIPDVVVWMLRGDRRVAFARIPAHEVMHSSLGPHACGKNCGITQTIVLKYPQDTHGFKIPGQVRVRIWLSLAADSKSFNETSEGKLAVFAETYENQTRLALVGGWGTTGLTRHKFSDVTGHIKLPMHSFLPPLGWQWDGDWFVSPERSLLHEADAGHMEFTDEVFESNLRLPGGQWRALSDNYTDVNGEKLPPLADIECPAGWFWEEAWTVDTKRAVDESGWEYGVTIPPDARPRAWVPAEKMYHTNRRRRWARARRRDTRKAAKLPRLKPEEQGEGWEYASLFGWRYHLEIRKTDTSRRRRWRRQMEPSERLGPSAVFQLEGALVDSAWDDDEGKKVSKPVLGVSSPTISCIFEQGYRYHLRCYLYQARELIALDKDSFSDPYAVASFLHQSQKSATVRGSLNPTWDQTLVFQEVEIYGDPNVTAINPPHIIIEIFDQDSYGADEFMGRCTIAPAVAPSPSDRVAPHLAWVPVMRSGRESGELLVACELVRYDKAFSCGFQGLERTGAMFSVLSDPSGDEADALCTLRINQEAPEESDLEYPPPQPGTNLYMVPPGIKPALQRTAIEILAWGVRSVKSYQLSSVSCPSLLVECGDQVVQSTAIRNAKKNPNFDQPVLFMDVRMAVEGCYAPPVTVKLLDNRPFGRRPVVGQLTIRSLQEFFCDPYRAPDRVPRSPVAADSAHSSPMDTIIEVDDCKPLIKGADNSSAGLGSVYAGTTSYSEEDSVDWWSKFYASIGESEKSGSYLQKGYDTIKVYDTELEKVDKFGGLTDFCKTFTLYRGKAAGEEDDPTPVGEFKGSFRIYRLPEEQDAPFPPRQFSQLPPSGPQECQVRVYVVRALDLQPKDSNGKCDPYVRITLGKKSVDDADHYIPNTLNPVFGRVFEVTCVLPLEKDLHVGLYDYDLLSRDQNIGETVIDLENRYLSRHGACCGLPATYCVSGPTHWRDSRRPSQLLEDHARRHNLTGPLYQEGSLSLGDDAYTLAQFESDRTLPPALGPENERLALYALRQQCLVPEHVETRPLYNHVQPGIEQGRLQMWVDIFAKEQGPPPPPFDITPRKAKNYLLRCIVWNTSDVILDETSITGERMSDIYVKGWLAGQEDCRQKTDVHYRSLGGEGNFNWRFTFPFSYLPAEQLCLLTSREHFWSLDKTERKVPPRLIIQIWDNDRFSYDDYLGSVELDLHRMLKPSKTAEKCTLERMLSGSAKHVSLFQQKSVRGWWPCAVQQGDSFALAGKVELTMEILSEQEADEKPAGVGRDEPNMNPRLEDPNRPETSFLWFSSPCKTLRYIVWSRYKWLFLGSLLLMLVLLFLAVFLYAFPEYLAMKIVKP</sequence>
<dbReference type="SMART" id="SM00693">
    <property type="entry name" value="DysFN"/>
    <property type="match status" value="2"/>
</dbReference>
<evidence type="ECO:0000313" key="19">
    <source>
        <dbReference type="RefSeq" id="XP_032806164.1"/>
    </source>
</evidence>
<dbReference type="InterPro" id="IPR037725">
    <property type="entry name" value="C2F_Ferlin"/>
</dbReference>
<dbReference type="Pfam" id="PF08150">
    <property type="entry name" value="FerB"/>
    <property type="match status" value="1"/>
</dbReference>
<reference evidence="19" key="1">
    <citation type="submission" date="2025-08" db="UniProtKB">
        <authorList>
            <consortium name="RefSeq"/>
        </authorList>
    </citation>
    <scope>IDENTIFICATION</scope>
    <source>
        <tissue evidence="19">Sperm</tissue>
    </source>
</reference>
<keyword evidence="14" id="KW-0175">Coiled coil</keyword>
<evidence type="ECO:0000256" key="7">
    <source>
        <dbReference type="ARBA" id="ARBA00022723"/>
    </source>
</evidence>
<dbReference type="GO" id="GO:0030659">
    <property type="term" value="C:cytoplasmic vesicle membrane"/>
    <property type="evidence" value="ECO:0007669"/>
    <property type="project" value="UniProtKB-SubCell"/>
</dbReference>
<dbReference type="GO" id="GO:0007009">
    <property type="term" value="P:plasma membrane organization"/>
    <property type="evidence" value="ECO:0007669"/>
    <property type="project" value="TreeGrafter"/>
</dbReference>
<dbReference type="InterPro" id="IPR000008">
    <property type="entry name" value="C2_dom"/>
</dbReference>
<dbReference type="Pfam" id="PF00168">
    <property type="entry name" value="C2"/>
    <property type="match status" value="6"/>
</dbReference>
<dbReference type="SMART" id="SM01200">
    <property type="entry name" value="FerA"/>
    <property type="match status" value="1"/>
</dbReference>
<dbReference type="KEGG" id="pmrn:116940442"/>
<dbReference type="Pfam" id="PF08165">
    <property type="entry name" value="FerA"/>
    <property type="match status" value="1"/>
</dbReference>
<feature type="domain" description="C2" evidence="17">
    <location>
        <begin position="1584"/>
        <end position="1702"/>
    </location>
</feature>
<evidence type="ECO:0000256" key="14">
    <source>
        <dbReference type="SAM" id="Coils"/>
    </source>
</evidence>
<dbReference type="InterPro" id="IPR037720">
    <property type="entry name" value="C2B_Ferlin"/>
</dbReference>
<feature type="region of interest" description="Disordered" evidence="15">
    <location>
        <begin position="132"/>
        <end position="216"/>
    </location>
</feature>
<dbReference type="SMART" id="SM00239">
    <property type="entry name" value="C2"/>
    <property type="match status" value="7"/>
</dbReference>
<feature type="domain" description="C2" evidence="17">
    <location>
        <begin position="200"/>
        <end position="319"/>
    </location>
</feature>
<feature type="domain" description="C2" evidence="17">
    <location>
        <begin position="1816"/>
        <end position="1966"/>
    </location>
</feature>
<feature type="compositionally biased region" description="Basic and acidic residues" evidence="15">
    <location>
        <begin position="2019"/>
        <end position="2038"/>
    </location>
</feature>
<dbReference type="Proteomes" id="UP001318040">
    <property type="component" value="Chromosome 9"/>
</dbReference>
<evidence type="ECO:0000256" key="8">
    <source>
        <dbReference type="ARBA" id="ARBA00022737"/>
    </source>
</evidence>
<dbReference type="InterPro" id="IPR037726">
    <property type="entry name" value="C2A_Ferlin"/>
</dbReference>
<dbReference type="SUPFAM" id="SSF49562">
    <property type="entry name" value="C2 domain (Calcium/lipid-binding domain, CaLB)"/>
    <property type="match status" value="7"/>
</dbReference>
<evidence type="ECO:0000256" key="6">
    <source>
        <dbReference type="ARBA" id="ARBA00022692"/>
    </source>
</evidence>
<dbReference type="PANTHER" id="PTHR12546">
    <property type="entry name" value="FER-1-LIKE"/>
    <property type="match status" value="1"/>
</dbReference>
<dbReference type="CDD" id="cd04037">
    <property type="entry name" value="C2E_Ferlin"/>
    <property type="match status" value="1"/>
</dbReference>
<evidence type="ECO:0000256" key="4">
    <source>
        <dbReference type="ARBA" id="ARBA00022475"/>
    </source>
</evidence>
<dbReference type="SMART" id="SM01201">
    <property type="entry name" value="FerB"/>
    <property type="match status" value="1"/>
</dbReference>
<dbReference type="RefSeq" id="XP_032806164.1">
    <property type="nucleotide sequence ID" value="XM_032950273.1"/>
</dbReference>
<keyword evidence="8" id="KW-0677">Repeat</keyword>
<keyword evidence="6 16" id="KW-0812">Transmembrane</keyword>
<feature type="transmembrane region" description="Helical" evidence="16">
    <location>
        <begin position="2066"/>
        <end position="2088"/>
    </location>
</feature>
<feature type="domain" description="C2" evidence="17">
    <location>
        <begin position="1"/>
        <end position="103"/>
    </location>
</feature>
<comment type="similarity">
    <text evidence="3">Belongs to the ferlin family.</text>
</comment>
<keyword evidence="5" id="KW-0597">Phosphoprotein</keyword>
<evidence type="ECO:0000256" key="16">
    <source>
        <dbReference type="SAM" id="Phobius"/>
    </source>
</evidence>
<evidence type="ECO:0000256" key="10">
    <source>
        <dbReference type="ARBA" id="ARBA00022968"/>
    </source>
</evidence>
<comment type="subcellular location">
    <subcellularLocation>
        <location evidence="1">Cell membrane</location>
        <topology evidence="1">Single-pass type II membrane protein</topology>
    </subcellularLocation>
    <subcellularLocation>
        <location evidence="2">Cytoplasmic vesicle membrane</location>
        <topology evidence="2">Single-pass type II membrane protein</topology>
    </subcellularLocation>
</comment>
<dbReference type="CDD" id="cd04011">
    <property type="entry name" value="C2B_Ferlin"/>
    <property type="match status" value="1"/>
</dbReference>
<evidence type="ECO:0000256" key="12">
    <source>
        <dbReference type="ARBA" id="ARBA00023136"/>
    </source>
</evidence>
<dbReference type="InterPro" id="IPR012560">
    <property type="entry name" value="Ferlin_A-domain"/>
</dbReference>
<dbReference type="InterPro" id="IPR037721">
    <property type="entry name" value="Ferlin"/>
</dbReference>
<feature type="domain" description="C2" evidence="17">
    <location>
        <begin position="1116"/>
        <end position="1244"/>
    </location>
</feature>
<feature type="compositionally biased region" description="Acidic residues" evidence="15">
    <location>
        <begin position="156"/>
        <end position="169"/>
    </location>
</feature>
<dbReference type="CDD" id="cd08373">
    <property type="entry name" value="C2A_Ferlin"/>
    <property type="match status" value="1"/>
</dbReference>
<proteinExistence type="inferred from homology"/>
<name>A0AAJ7WQ90_PETMA</name>
<dbReference type="FunFam" id="2.60.40.150:FF:000026">
    <property type="entry name" value="dysferlin isoform X2"/>
    <property type="match status" value="1"/>
</dbReference>
<dbReference type="SMART" id="SM01202">
    <property type="entry name" value="FerI"/>
    <property type="match status" value="1"/>
</dbReference>
<dbReference type="InterPro" id="IPR055072">
    <property type="entry name" value="Ferlin_DSRM"/>
</dbReference>
<dbReference type="Pfam" id="PF16165">
    <property type="entry name" value="Ferlin_C"/>
    <property type="match status" value="1"/>
</dbReference>
<dbReference type="Pfam" id="PF22901">
    <property type="entry name" value="dsrm_Ferlin"/>
    <property type="match status" value="1"/>
</dbReference>
<dbReference type="GO" id="GO:0046872">
    <property type="term" value="F:metal ion binding"/>
    <property type="evidence" value="ECO:0007669"/>
    <property type="project" value="UniProtKB-KW"/>
</dbReference>
<evidence type="ECO:0000256" key="1">
    <source>
        <dbReference type="ARBA" id="ARBA00004401"/>
    </source>
</evidence>
<dbReference type="CDD" id="cd04017">
    <property type="entry name" value="C2D_Ferlin"/>
    <property type="match status" value="1"/>
</dbReference>
<organism evidence="18 19">
    <name type="scientific">Petromyzon marinus</name>
    <name type="common">Sea lamprey</name>
    <dbReference type="NCBI Taxonomy" id="7757"/>
    <lineage>
        <taxon>Eukaryota</taxon>
        <taxon>Metazoa</taxon>
        <taxon>Chordata</taxon>
        <taxon>Craniata</taxon>
        <taxon>Vertebrata</taxon>
        <taxon>Cyclostomata</taxon>
        <taxon>Hyperoartia</taxon>
        <taxon>Petromyzontiformes</taxon>
        <taxon>Petromyzontidae</taxon>
        <taxon>Petromyzon</taxon>
    </lineage>
</organism>
<dbReference type="InterPro" id="IPR037723">
    <property type="entry name" value="C2D_Ferlin"/>
</dbReference>
<keyword evidence="12 16" id="KW-0472">Membrane</keyword>
<keyword evidence="7" id="KW-0479">Metal-binding</keyword>
<accession>A0AAJ7WQ90</accession>
<dbReference type="SMART" id="SM00694">
    <property type="entry name" value="DysFC"/>
    <property type="match status" value="2"/>
</dbReference>
<keyword evidence="13" id="KW-0968">Cytoplasmic vesicle</keyword>
<dbReference type="InterPro" id="IPR012561">
    <property type="entry name" value="Ferlin_B-domain"/>
</dbReference>
<dbReference type="CDD" id="cd08374">
    <property type="entry name" value="C2F_Ferlin"/>
    <property type="match status" value="1"/>
</dbReference>
<dbReference type="CDD" id="cd04018">
    <property type="entry name" value="C2C_Ferlin"/>
    <property type="match status" value="1"/>
</dbReference>
<evidence type="ECO:0000256" key="2">
    <source>
        <dbReference type="ARBA" id="ARBA00004483"/>
    </source>
</evidence>
<evidence type="ECO:0000256" key="11">
    <source>
        <dbReference type="ARBA" id="ARBA00022989"/>
    </source>
</evidence>
<dbReference type="InterPro" id="IPR032362">
    <property type="entry name" value="Ferlin_C"/>
</dbReference>